<dbReference type="NCBIfam" id="TIGR00071">
    <property type="entry name" value="hisT_truA"/>
    <property type="match status" value="1"/>
</dbReference>
<dbReference type="AlphaFoldDB" id="A0A6P1MEG3"/>
<dbReference type="InterPro" id="IPR020095">
    <property type="entry name" value="PsdUridine_synth_TruA_C"/>
</dbReference>
<dbReference type="FunFam" id="3.30.70.580:FF:000001">
    <property type="entry name" value="tRNA pseudouridine synthase A"/>
    <property type="match status" value="1"/>
</dbReference>
<dbReference type="InterPro" id="IPR020094">
    <property type="entry name" value="TruA/RsuA/RluB/E/F_N"/>
</dbReference>
<dbReference type="GO" id="GO:0003723">
    <property type="term" value="F:RNA binding"/>
    <property type="evidence" value="ECO:0007669"/>
    <property type="project" value="InterPro"/>
</dbReference>
<reference evidence="9 10" key="1">
    <citation type="submission" date="2020-01" db="EMBL/GenBank/DDBJ databases">
        <title>Ponticoccus aerotolerans gen. nov., sp. nov., an anaerobic bacterium and proposal of Ponticoccusceae fam. nov., Ponticoccusles ord. nov. and Ponticoccuse classis nov. in the phylum Kiritimatiellaeota.</title>
        <authorList>
            <person name="Zhou L.Y."/>
            <person name="Du Z.J."/>
        </authorList>
    </citation>
    <scope>NUCLEOTIDE SEQUENCE [LARGE SCALE GENOMIC DNA]</scope>
    <source>
        <strain evidence="9 10">S-5007</strain>
    </source>
</reference>
<feature type="domain" description="Pseudouridine synthase I TruA alpha/beta" evidence="8">
    <location>
        <begin position="7"/>
        <end position="103"/>
    </location>
</feature>
<evidence type="ECO:0000256" key="5">
    <source>
        <dbReference type="PIRSR" id="PIRSR001430-1"/>
    </source>
</evidence>
<dbReference type="EMBL" id="CP047593">
    <property type="protein sequence ID" value="QHI70438.1"/>
    <property type="molecule type" value="Genomic_DNA"/>
</dbReference>
<dbReference type="InterPro" id="IPR001406">
    <property type="entry name" value="PsdUridine_synth_TruA"/>
</dbReference>
<dbReference type="KEGG" id="taer:GT409_13655"/>
<comment type="caution">
    <text evidence="4">Lacks conserved residue(s) required for the propagation of feature annotation.</text>
</comment>
<feature type="active site" description="Nucleophile" evidence="4 5">
    <location>
        <position position="51"/>
    </location>
</feature>
<dbReference type="PANTHER" id="PTHR11142">
    <property type="entry name" value="PSEUDOURIDYLATE SYNTHASE"/>
    <property type="match status" value="1"/>
</dbReference>
<evidence type="ECO:0000256" key="6">
    <source>
        <dbReference type="PIRSR" id="PIRSR001430-2"/>
    </source>
</evidence>
<dbReference type="InterPro" id="IPR020103">
    <property type="entry name" value="PsdUridine_synth_cat_dom_sf"/>
</dbReference>
<name>A0A6P1MEG3_9BACT</name>
<evidence type="ECO:0000256" key="3">
    <source>
        <dbReference type="ARBA" id="ARBA00023235"/>
    </source>
</evidence>
<dbReference type="InterPro" id="IPR020097">
    <property type="entry name" value="PsdUridine_synth_TruA_a/b_dom"/>
</dbReference>
<accession>A0A6P1MEG3</accession>
<comment type="similarity">
    <text evidence="1 4 7">Belongs to the tRNA pseudouridine synthase TruA family.</text>
</comment>
<dbReference type="SUPFAM" id="SSF55120">
    <property type="entry name" value="Pseudouridine synthase"/>
    <property type="match status" value="1"/>
</dbReference>
<dbReference type="CDD" id="cd02570">
    <property type="entry name" value="PseudoU_synth_EcTruA"/>
    <property type="match status" value="1"/>
</dbReference>
<evidence type="ECO:0000313" key="9">
    <source>
        <dbReference type="EMBL" id="QHI70438.1"/>
    </source>
</evidence>
<dbReference type="RefSeq" id="WP_160629615.1">
    <property type="nucleotide sequence ID" value="NZ_CP047593.1"/>
</dbReference>
<gene>
    <name evidence="4 9" type="primary">truA</name>
    <name evidence="9" type="ORF">GT409_13655</name>
</gene>
<dbReference type="GO" id="GO:0160147">
    <property type="term" value="F:tRNA pseudouridine(38-40) synthase activity"/>
    <property type="evidence" value="ECO:0007669"/>
    <property type="project" value="UniProtKB-EC"/>
</dbReference>
<evidence type="ECO:0000256" key="1">
    <source>
        <dbReference type="ARBA" id="ARBA00009375"/>
    </source>
</evidence>
<evidence type="ECO:0000256" key="7">
    <source>
        <dbReference type="RuleBase" id="RU003792"/>
    </source>
</evidence>
<comment type="function">
    <text evidence="4">Formation of pseudouridine at positions 38, 39 and 40 in the anticodon stem and loop of transfer RNAs.</text>
</comment>
<comment type="subunit">
    <text evidence="4">Homodimer.</text>
</comment>
<dbReference type="Pfam" id="PF01416">
    <property type="entry name" value="PseudoU_synth_1"/>
    <property type="match status" value="2"/>
</dbReference>
<sequence length="245" mass="27888">MRYKMTIAYDGTDYAGWQIQPGERTVQAEIENVLERLTGRKIRIHHSGRTDAGVHAKGQVAHFDLSRRMELWRMQNGLNALLPPDIRIMKLQKVSADFHARFNAVSKEYRYFIWNGPAVPPELRLYRLHERRKLNIAAMKQAAQLLVGEHDFAAFTANPKREIGGTVKTVTQVSISRSRDGDVVIRVKGTGFLYKMVRSIAGFLLRVGAGELQPEDTKRFLAVATRTNEIPTAKPLGLFLWKVDY</sequence>
<dbReference type="PANTHER" id="PTHR11142:SF0">
    <property type="entry name" value="TRNA PSEUDOURIDINE SYNTHASE-LIKE 1"/>
    <property type="match status" value="1"/>
</dbReference>
<feature type="binding site" evidence="4 6">
    <location>
        <position position="109"/>
    </location>
    <ligand>
        <name>substrate</name>
    </ligand>
</feature>
<comment type="catalytic activity">
    <reaction evidence="4 7">
        <text>uridine(38/39/40) in tRNA = pseudouridine(38/39/40) in tRNA</text>
        <dbReference type="Rhea" id="RHEA:22376"/>
        <dbReference type="Rhea" id="RHEA-COMP:10085"/>
        <dbReference type="Rhea" id="RHEA-COMP:10087"/>
        <dbReference type="ChEBI" id="CHEBI:65314"/>
        <dbReference type="ChEBI" id="CHEBI:65315"/>
        <dbReference type="EC" id="5.4.99.12"/>
    </reaction>
</comment>
<evidence type="ECO:0000256" key="2">
    <source>
        <dbReference type="ARBA" id="ARBA00022694"/>
    </source>
</evidence>
<evidence type="ECO:0000259" key="8">
    <source>
        <dbReference type="Pfam" id="PF01416"/>
    </source>
</evidence>
<evidence type="ECO:0000256" key="4">
    <source>
        <dbReference type="HAMAP-Rule" id="MF_00171"/>
    </source>
</evidence>
<proteinExistence type="inferred from homology"/>
<evidence type="ECO:0000313" key="10">
    <source>
        <dbReference type="Proteomes" id="UP000464954"/>
    </source>
</evidence>
<dbReference type="Gene3D" id="3.30.70.660">
    <property type="entry name" value="Pseudouridine synthase I, catalytic domain, C-terminal subdomain"/>
    <property type="match status" value="1"/>
</dbReference>
<organism evidence="9 10">
    <name type="scientific">Tichowtungia aerotolerans</name>
    <dbReference type="NCBI Taxonomy" id="2697043"/>
    <lineage>
        <taxon>Bacteria</taxon>
        <taxon>Pseudomonadati</taxon>
        <taxon>Kiritimatiellota</taxon>
        <taxon>Tichowtungiia</taxon>
        <taxon>Tichowtungiales</taxon>
        <taxon>Tichowtungiaceae</taxon>
        <taxon>Tichowtungia</taxon>
    </lineage>
</organism>
<keyword evidence="3 4" id="KW-0413">Isomerase</keyword>
<dbReference type="GO" id="GO:0031119">
    <property type="term" value="P:tRNA pseudouridine synthesis"/>
    <property type="evidence" value="ECO:0007669"/>
    <property type="project" value="UniProtKB-UniRule"/>
</dbReference>
<feature type="domain" description="Pseudouridine synthase I TruA alpha/beta" evidence="8">
    <location>
        <begin position="142"/>
        <end position="245"/>
    </location>
</feature>
<dbReference type="Gene3D" id="3.30.70.580">
    <property type="entry name" value="Pseudouridine synthase I, catalytic domain, N-terminal subdomain"/>
    <property type="match status" value="1"/>
</dbReference>
<dbReference type="EC" id="5.4.99.12" evidence="4"/>
<keyword evidence="10" id="KW-1185">Reference proteome</keyword>
<dbReference type="HAMAP" id="MF_00171">
    <property type="entry name" value="TruA"/>
    <property type="match status" value="1"/>
</dbReference>
<dbReference type="PIRSF" id="PIRSF001430">
    <property type="entry name" value="tRNA_psdUrid_synth"/>
    <property type="match status" value="1"/>
</dbReference>
<keyword evidence="2 4" id="KW-0819">tRNA processing</keyword>
<dbReference type="Proteomes" id="UP000464954">
    <property type="component" value="Chromosome"/>
</dbReference>
<protein>
    <recommendedName>
        <fullName evidence="4">tRNA pseudouridine synthase A</fullName>
        <ecNumber evidence="4">5.4.99.12</ecNumber>
    </recommendedName>
    <alternativeName>
        <fullName evidence="4">tRNA pseudouridine(38-40) synthase</fullName>
    </alternativeName>
    <alternativeName>
        <fullName evidence="4">tRNA pseudouridylate synthase I</fullName>
    </alternativeName>
    <alternativeName>
        <fullName evidence="4">tRNA-uridine isomerase I</fullName>
    </alternativeName>
</protein>